<proteinExistence type="predicted"/>
<protein>
    <recommendedName>
        <fullName evidence="3">DUF3892 domain-containing protein</fullName>
    </recommendedName>
</protein>
<dbReference type="PATRIC" id="fig|1117379.3.peg.1851"/>
<sequence length="70" mass="7913">METITGVHRNHFGEIINFVTSGGRVISYRKALFEAENGHIQGVQTNLDQDGNMSLMPEPNQSFDQYPNLF</sequence>
<dbReference type="EMBL" id="AJLS01000055">
    <property type="protein sequence ID" value="EKN69524.1"/>
    <property type="molecule type" value="Genomic_DNA"/>
</dbReference>
<dbReference type="Pfam" id="PF13031">
    <property type="entry name" value="DUF3892"/>
    <property type="match status" value="1"/>
</dbReference>
<keyword evidence="2" id="KW-1185">Reference proteome</keyword>
<evidence type="ECO:0000313" key="2">
    <source>
        <dbReference type="Proteomes" id="UP000006316"/>
    </source>
</evidence>
<name>K6DMI7_9BACI</name>
<dbReference type="InterPro" id="IPR024997">
    <property type="entry name" value="DUF3892"/>
</dbReference>
<gene>
    <name evidence="1" type="ORF">BABA_08856</name>
</gene>
<dbReference type="eggNOG" id="ENOG5032FK5">
    <property type="taxonomic scope" value="Bacteria"/>
</dbReference>
<organism evidence="1 2">
    <name type="scientific">Neobacillus bataviensis LMG 21833</name>
    <dbReference type="NCBI Taxonomy" id="1117379"/>
    <lineage>
        <taxon>Bacteria</taxon>
        <taxon>Bacillati</taxon>
        <taxon>Bacillota</taxon>
        <taxon>Bacilli</taxon>
        <taxon>Bacillales</taxon>
        <taxon>Bacillaceae</taxon>
        <taxon>Neobacillus</taxon>
    </lineage>
</organism>
<dbReference type="STRING" id="1117379.BABA_08856"/>
<dbReference type="Proteomes" id="UP000006316">
    <property type="component" value="Unassembled WGS sequence"/>
</dbReference>
<comment type="caution">
    <text evidence="1">The sequence shown here is derived from an EMBL/GenBank/DDBJ whole genome shotgun (WGS) entry which is preliminary data.</text>
</comment>
<accession>K6DMI7</accession>
<evidence type="ECO:0000313" key="1">
    <source>
        <dbReference type="EMBL" id="EKN69524.1"/>
    </source>
</evidence>
<evidence type="ECO:0008006" key="3">
    <source>
        <dbReference type="Google" id="ProtNLM"/>
    </source>
</evidence>
<reference evidence="1 2" key="1">
    <citation type="journal article" date="2012" name="Front. Microbiol.">
        <title>Redundancy and modularity in membrane-associated dissimilatory nitrate reduction in Bacillus.</title>
        <authorList>
            <person name="Heylen K."/>
            <person name="Keltjens J."/>
        </authorList>
    </citation>
    <scope>NUCLEOTIDE SEQUENCE [LARGE SCALE GENOMIC DNA]</scope>
    <source>
        <strain evidence="2">LMG 21833T</strain>
    </source>
</reference>
<dbReference type="RefSeq" id="WP_007084792.1">
    <property type="nucleotide sequence ID" value="NZ_AJLS01000055.1"/>
</dbReference>
<dbReference type="AlphaFoldDB" id="K6DMI7"/>